<feature type="compositionally biased region" description="Gly residues" evidence="1">
    <location>
        <begin position="127"/>
        <end position="137"/>
    </location>
</feature>
<evidence type="ECO:0008006" key="4">
    <source>
        <dbReference type="Google" id="ProtNLM"/>
    </source>
</evidence>
<dbReference type="Proteomes" id="UP000004994">
    <property type="component" value="Chromosome 3"/>
</dbReference>
<dbReference type="SUPFAM" id="SSF53098">
    <property type="entry name" value="Ribonuclease H-like"/>
    <property type="match status" value="1"/>
</dbReference>
<dbReference type="InterPro" id="IPR012337">
    <property type="entry name" value="RNaseH-like_sf"/>
</dbReference>
<dbReference type="PANTHER" id="PTHR11439">
    <property type="entry name" value="GAG-POL-RELATED RETROTRANSPOSON"/>
    <property type="match status" value="1"/>
</dbReference>
<dbReference type="Gene3D" id="3.30.420.10">
    <property type="entry name" value="Ribonuclease H-like superfamily/Ribonuclease H"/>
    <property type="match status" value="1"/>
</dbReference>
<keyword evidence="3" id="KW-1185">Reference proteome</keyword>
<organism evidence="2">
    <name type="scientific">Solanum lycopersicum</name>
    <name type="common">Tomato</name>
    <name type="synonym">Lycopersicon esculentum</name>
    <dbReference type="NCBI Taxonomy" id="4081"/>
    <lineage>
        <taxon>Eukaryota</taxon>
        <taxon>Viridiplantae</taxon>
        <taxon>Streptophyta</taxon>
        <taxon>Embryophyta</taxon>
        <taxon>Tracheophyta</taxon>
        <taxon>Spermatophyta</taxon>
        <taxon>Magnoliopsida</taxon>
        <taxon>eudicotyledons</taxon>
        <taxon>Gunneridae</taxon>
        <taxon>Pentapetalae</taxon>
        <taxon>asterids</taxon>
        <taxon>lamiids</taxon>
        <taxon>Solanales</taxon>
        <taxon>Solanaceae</taxon>
        <taxon>Solanoideae</taxon>
        <taxon>Solaneae</taxon>
        <taxon>Solanum</taxon>
        <taxon>Solanum subgen. Lycopersicon</taxon>
    </lineage>
</organism>
<dbReference type="InterPro" id="IPR036397">
    <property type="entry name" value="RNaseH_sf"/>
</dbReference>
<dbReference type="EnsemblPlants" id="Solyc03g080065.1.1">
    <property type="protein sequence ID" value="Solyc03g080065.1.1"/>
    <property type="gene ID" value="Solyc03g080065.1"/>
</dbReference>
<dbReference type="CDD" id="cd09272">
    <property type="entry name" value="RNase_HI_RT_Ty1"/>
    <property type="match status" value="1"/>
</dbReference>
<sequence>MVSVSYYNQFITVWNQLYGSIDPTCGCICHVAAKMLLRFEEEKTQAFLLGLDDAQFGATRSQIFGTRPLHVLNEAYYLVSQEESTSRLCVTVMIEPMGWHSRLKLNPHHPRNTSAPIAGKLVTLLNGRGGRGGGRGGRGGRDPPGREQSAGRGGDTAAHADGPMPVPAAAFGNSQSGVLPGLSTEQMTRLLTMLDTPAQSGNNTGTVHALSPDWLIDSGVSHHMTGNFPSLYDIMSVPKCAIGLLDGTRVMANYCGSDRVLTTEIGRGTARNGVYVFQSQAFVSASRVDLVELLHKRLGHPSPAILCSPPFNKSLSDIKQLESVLTPPFYHGVGALVETSCVGTPQQNGLVERKHRRILNVARSLMFQASLPVEFWWECVRTAVYLINRTPSRLLSGKRFFLLRLLLPTPPSTSYTPPVQHADFPVVVSTPSPNPAAVPTTQPNTIAVKQPEPTSATEPTATVSPVDPGVVPPPAWASGCVRHPPGYLSKYVCQSATSVPPITSPSTALRSGSYALHFSTWRRLLGYLNLCRRHLSHSLRIWDLKYFLGIECARSSTGLVLCQRKYALEILQEAGLTDCKPVVTPLPPGHGLATSTSVPIHDPGKYRRLVGRLIYMTITRPDLAYSVHLLSQFMHEPKVDHLNAAMRVLRYLKGHPGQGILLRADSNLQILAYCDSDWATCPLSRKSVSGYFIMLGGSPISWKTGNRLQSLVLPQKLSTGPWLTLVTKFGGFSISSDVSESRLLHFRANPVFHELMKHVDIDCHIVRECVRRHELSTHYVPTRLQRADLFTKPLSHPSFSFLLSKLGIHDVHAPT</sequence>
<feature type="region of interest" description="Disordered" evidence="1">
    <location>
        <begin position="124"/>
        <end position="179"/>
    </location>
</feature>
<evidence type="ECO:0000313" key="3">
    <source>
        <dbReference type="Proteomes" id="UP000004994"/>
    </source>
</evidence>
<protein>
    <recommendedName>
        <fullName evidence="4">Integrase catalytic domain-containing protein</fullName>
    </recommendedName>
</protein>
<reference evidence="2" key="2">
    <citation type="submission" date="2019-01" db="UniProtKB">
        <authorList>
            <consortium name="EnsemblPlants"/>
        </authorList>
    </citation>
    <scope>IDENTIFICATION</scope>
    <source>
        <strain evidence="2">cv. Heinz 1706</strain>
    </source>
</reference>
<dbReference type="InParanoid" id="A0A3Q7G9E8"/>
<dbReference type="GO" id="GO:0003676">
    <property type="term" value="F:nucleic acid binding"/>
    <property type="evidence" value="ECO:0007669"/>
    <property type="project" value="InterPro"/>
</dbReference>
<dbReference type="PANTHER" id="PTHR11439:SF498">
    <property type="entry name" value="DNAK FAMILY PROTEIN"/>
    <property type="match status" value="1"/>
</dbReference>
<evidence type="ECO:0000256" key="1">
    <source>
        <dbReference type="SAM" id="MobiDB-lite"/>
    </source>
</evidence>
<dbReference type="AlphaFoldDB" id="A0A3Q7G9E8"/>
<name>A0A3Q7G9E8_SOLLC</name>
<dbReference type="Gramene" id="Solyc03g080065.1.1">
    <property type="protein sequence ID" value="Solyc03g080065.1.1"/>
    <property type="gene ID" value="Solyc03g080065.1"/>
</dbReference>
<dbReference type="STRING" id="4081.A0A3Q7G9E8"/>
<proteinExistence type="predicted"/>
<accession>A0A3Q7G9E8</accession>
<reference evidence="2" key="1">
    <citation type="journal article" date="2012" name="Nature">
        <title>The tomato genome sequence provides insights into fleshy fruit evolution.</title>
        <authorList>
            <consortium name="Tomato Genome Consortium"/>
        </authorList>
    </citation>
    <scope>NUCLEOTIDE SEQUENCE [LARGE SCALE GENOMIC DNA]</scope>
    <source>
        <strain evidence="2">cv. Heinz 1706</strain>
    </source>
</reference>
<evidence type="ECO:0000313" key="2">
    <source>
        <dbReference type="EnsemblPlants" id="Solyc03g080065.1.1"/>
    </source>
</evidence>